<accession>A0A178LAM8</accession>
<evidence type="ECO:0000259" key="2">
    <source>
        <dbReference type="PROSITE" id="PS50222"/>
    </source>
</evidence>
<dbReference type="CDD" id="cd00051">
    <property type="entry name" value="EFh"/>
    <property type="match status" value="1"/>
</dbReference>
<dbReference type="AlphaFoldDB" id="A0A178LAM8"/>
<dbReference type="OrthoDB" id="7025144at2"/>
<comment type="caution">
    <text evidence="3">The sequence shown here is derived from an EMBL/GenBank/DDBJ whole genome shotgun (WGS) entry which is preliminary data.</text>
</comment>
<dbReference type="InterPro" id="IPR018247">
    <property type="entry name" value="EF_Hand_1_Ca_BS"/>
</dbReference>
<dbReference type="PROSITE" id="PS00018">
    <property type="entry name" value="EF_HAND_1"/>
    <property type="match status" value="2"/>
</dbReference>
<dbReference type="InterPro" id="IPR002048">
    <property type="entry name" value="EF_hand_dom"/>
</dbReference>
<dbReference type="Proteomes" id="UP000078356">
    <property type="component" value="Unassembled WGS sequence"/>
</dbReference>
<protein>
    <submittedName>
        <fullName evidence="3">Calcium-binding protein</fullName>
    </submittedName>
</protein>
<feature type="compositionally biased region" description="Polar residues" evidence="1">
    <location>
        <begin position="148"/>
        <end position="166"/>
    </location>
</feature>
<proteinExistence type="predicted"/>
<dbReference type="InterPro" id="IPR011992">
    <property type="entry name" value="EF-hand-dom_pair"/>
</dbReference>
<organism evidence="3 4">
    <name type="scientific">Pseudomonas oryzihabitans</name>
    <dbReference type="NCBI Taxonomy" id="47885"/>
    <lineage>
        <taxon>Bacteria</taxon>
        <taxon>Pseudomonadati</taxon>
        <taxon>Pseudomonadota</taxon>
        <taxon>Gammaproteobacteria</taxon>
        <taxon>Pseudomonadales</taxon>
        <taxon>Pseudomonadaceae</taxon>
        <taxon>Pseudomonas</taxon>
    </lineage>
</organism>
<feature type="region of interest" description="Disordered" evidence="1">
    <location>
        <begin position="23"/>
        <end position="166"/>
    </location>
</feature>
<name>A0A178LAM8_9PSED</name>
<evidence type="ECO:0000256" key="1">
    <source>
        <dbReference type="SAM" id="MobiDB-lite"/>
    </source>
</evidence>
<dbReference type="Gene3D" id="1.10.238.10">
    <property type="entry name" value="EF-hand"/>
    <property type="match status" value="1"/>
</dbReference>
<evidence type="ECO:0000313" key="3">
    <source>
        <dbReference type="EMBL" id="OAN26569.1"/>
    </source>
</evidence>
<dbReference type="PROSITE" id="PS50222">
    <property type="entry name" value="EF_HAND_2"/>
    <property type="match status" value="1"/>
</dbReference>
<feature type="compositionally biased region" description="Polar residues" evidence="1">
    <location>
        <begin position="23"/>
        <end position="32"/>
    </location>
</feature>
<dbReference type="RefSeq" id="WP_064308690.1">
    <property type="nucleotide sequence ID" value="NZ_LWCR01000034.1"/>
</dbReference>
<feature type="compositionally biased region" description="Low complexity" evidence="1">
    <location>
        <begin position="56"/>
        <end position="75"/>
    </location>
</feature>
<gene>
    <name evidence="3" type="ORF">A4V15_05275</name>
</gene>
<dbReference type="Pfam" id="PF13499">
    <property type="entry name" value="EF-hand_7"/>
    <property type="match status" value="1"/>
</dbReference>
<reference evidence="3 4" key="1">
    <citation type="submission" date="2016-04" db="EMBL/GenBank/DDBJ databases">
        <title>Draft Genome Sequences of Staphylococcus capitis Strain H36, S. capitis Strain H65, S. cohnii Strain H62, S. hominis Strain H69, Mycobacterium iranicum Strain H39, Plantibacter sp. Strain H53, Pseudomonas oryzihabitans Strain H72, and Microbacterium sp. Strain H83, isolated from residential settings.</title>
        <authorList>
            <person name="Lymperopoulou D."/>
            <person name="Adams R.I."/>
            <person name="Lindow S."/>
            <person name="Coil D.A."/>
            <person name="Jospin G."/>
            <person name="Eisen J.A."/>
        </authorList>
    </citation>
    <scope>NUCLEOTIDE SEQUENCE [LARGE SCALE GENOMIC DNA]</scope>
    <source>
        <strain evidence="3 4">H72</strain>
    </source>
</reference>
<sequence length="199" mass="19463">MISGIGSGYSSYYSSASAIKGTATTASGNSVSGGEDDNPLKKLFSKLDSDGDGAISKSELTTAASAASDTQTATDESGDIDVDKLLGMLDQDGDGSVGESEFASAFAPPPGAPGAPQGQRGTEESSDSSVAGLGGSARPPMPPPPPQGTSGQGDTEAEASTGTASSPYAQLVQAVLRQYQSIGSNGTSSATGSTLNVAA</sequence>
<evidence type="ECO:0000313" key="4">
    <source>
        <dbReference type="Proteomes" id="UP000078356"/>
    </source>
</evidence>
<feature type="domain" description="EF-hand" evidence="2">
    <location>
        <begin position="35"/>
        <end position="70"/>
    </location>
</feature>
<dbReference type="GO" id="GO:0005509">
    <property type="term" value="F:calcium ion binding"/>
    <property type="evidence" value="ECO:0007669"/>
    <property type="project" value="InterPro"/>
</dbReference>
<dbReference type="EMBL" id="LWCR01000034">
    <property type="protein sequence ID" value="OAN26569.1"/>
    <property type="molecule type" value="Genomic_DNA"/>
</dbReference>
<dbReference type="SUPFAM" id="SSF47473">
    <property type="entry name" value="EF-hand"/>
    <property type="match status" value="1"/>
</dbReference>
<dbReference type="SMART" id="SM00054">
    <property type="entry name" value="EFh"/>
    <property type="match status" value="2"/>
</dbReference>